<feature type="coiled-coil region" evidence="1">
    <location>
        <begin position="73"/>
        <end position="114"/>
    </location>
</feature>
<evidence type="ECO:0000256" key="1">
    <source>
        <dbReference type="SAM" id="Coils"/>
    </source>
</evidence>
<dbReference type="EMBL" id="JAUUTY010000003">
    <property type="protein sequence ID" value="KAK1669001.1"/>
    <property type="molecule type" value="Genomic_DNA"/>
</dbReference>
<protein>
    <submittedName>
        <fullName evidence="3">Uncharacterized protein</fullName>
    </submittedName>
</protein>
<sequence>MTCANVFPPPWLYMVDTGGTGTPQANASMAEPCWEHVVQMCRHLHPEVEEEVAAAGVEAQQLDLVAAAEVEVAEAVEEVAERAEGRLAATRAEIANAKAELDDARAELAEARVAIAAPPADAVIHDIADDDPPVPRRFECAGNQRVLLASFESLARDAQRRQAWMAEEEAHSYAMAMARGLMCSDMDSLQRRGPSPARVEQENRELEAAFAARDEREAARAGPASSPTWRPSRRRPSRTRTQRRWPRRTRTRGRSRQRRRRRRPRRRRWQRLPVAFARRGPWTAP</sequence>
<comment type="caution">
    <text evidence="3">The sequence shown here is derived from an EMBL/GenBank/DDBJ whole genome shotgun (WGS) entry which is preliminary data.</text>
</comment>
<keyword evidence="1" id="KW-0175">Coiled coil</keyword>
<accession>A0AAD8T2Z2</accession>
<feature type="compositionally biased region" description="Basic residues" evidence="2">
    <location>
        <begin position="231"/>
        <end position="270"/>
    </location>
</feature>
<name>A0AAD8T2Z2_LOLMU</name>
<evidence type="ECO:0000256" key="2">
    <source>
        <dbReference type="SAM" id="MobiDB-lite"/>
    </source>
</evidence>
<evidence type="ECO:0000313" key="3">
    <source>
        <dbReference type="EMBL" id="KAK1669001.1"/>
    </source>
</evidence>
<proteinExistence type="predicted"/>
<reference evidence="3" key="1">
    <citation type="submission" date="2023-07" db="EMBL/GenBank/DDBJ databases">
        <title>A chromosome-level genome assembly of Lolium multiflorum.</title>
        <authorList>
            <person name="Chen Y."/>
            <person name="Copetti D."/>
            <person name="Kolliker R."/>
            <person name="Studer B."/>
        </authorList>
    </citation>
    <scope>NUCLEOTIDE SEQUENCE</scope>
    <source>
        <strain evidence="3">02402/16</strain>
        <tissue evidence="3">Leaf</tissue>
    </source>
</reference>
<dbReference type="AlphaFoldDB" id="A0AAD8T2Z2"/>
<dbReference type="Proteomes" id="UP001231189">
    <property type="component" value="Unassembled WGS sequence"/>
</dbReference>
<evidence type="ECO:0000313" key="4">
    <source>
        <dbReference type="Proteomes" id="UP001231189"/>
    </source>
</evidence>
<keyword evidence="4" id="KW-1185">Reference proteome</keyword>
<gene>
    <name evidence="3" type="ORF">QYE76_057160</name>
</gene>
<feature type="region of interest" description="Disordered" evidence="2">
    <location>
        <begin position="211"/>
        <end position="272"/>
    </location>
</feature>
<organism evidence="3 4">
    <name type="scientific">Lolium multiflorum</name>
    <name type="common">Italian ryegrass</name>
    <name type="synonym">Lolium perenne subsp. multiflorum</name>
    <dbReference type="NCBI Taxonomy" id="4521"/>
    <lineage>
        <taxon>Eukaryota</taxon>
        <taxon>Viridiplantae</taxon>
        <taxon>Streptophyta</taxon>
        <taxon>Embryophyta</taxon>
        <taxon>Tracheophyta</taxon>
        <taxon>Spermatophyta</taxon>
        <taxon>Magnoliopsida</taxon>
        <taxon>Liliopsida</taxon>
        <taxon>Poales</taxon>
        <taxon>Poaceae</taxon>
        <taxon>BOP clade</taxon>
        <taxon>Pooideae</taxon>
        <taxon>Poodae</taxon>
        <taxon>Poeae</taxon>
        <taxon>Poeae Chloroplast Group 2 (Poeae type)</taxon>
        <taxon>Loliodinae</taxon>
        <taxon>Loliinae</taxon>
        <taxon>Lolium</taxon>
    </lineage>
</organism>